<evidence type="ECO:0000313" key="1">
    <source>
        <dbReference type="EMBL" id="SIS49035.1"/>
    </source>
</evidence>
<proteinExistence type="predicted"/>
<accession>A0A1N7JI77</accession>
<evidence type="ECO:0000313" key="2">
    <source>
        <dbReference type="Proteomes" id="UP000186026"/>
    </source>
</evidence>
<sequence>MKKLFILIFIILACNDTRDQNSLDLSITSIKSPDIINTVSLLKIDFSSDFLIGKGNSFLQNGELFFLDKLNSQLLRFDSEGHFIDAPITKGEGPSEIQRFESFSMNGDIKYFLSGYTIYEFDRNNELSQRTVLDFYHNSSMKEIESNPRPDDPGIYEVKYVNNEIFVREGKFYTKIETSNPKLNFLMHDKYYQETANYGEFDLKTGKILRILGKKPAIYLNYKYIPHFDFYYHDITGEDIYLSFEPDSLIYIADRDFNFKEAFGVSGKGMLQDYVQVNNLEDYDTYWRPNRAQKGFYRHIKYIPEDDMVFRTYTEGVADRTSFDYADNPQRMQIYKRKVLIGDVEVPTSFAIIGKIGDYYFADGSGGNPNNEEIVVYKFKLE</sequence>
<dbReference type="STRING" id="529505.SAMN05421761_10129"/>
<gene>
    <name evidence="1" type="ORF">SAMN05421761_10129</name>
</gene>
<evidence type="ECO:0008006" key="3">
    <source>
        <dbReference type="Google" id="ProtNLM"/>
    </source>
</evidence>
<reference evidence="2" key="1">
    <citation type="submission" date="2017-01" db="EMBL/GenBank/DDBJ databases">
        <authorList>
            <person name="Varghese N."/>
            <person name="Submissions S."/>
        </authorList>
    </citation>
    <scope>NUCLEOTIDE SEQUENCE [LARGE SCALE GENOMIC DNA]</scope>
    <source>
        <strain evidence="2">DSM 46698</strain>
    </source>
</reference>
<dbReference type="AlphaFoldDB" id="A0A1N7JI77"/>
<dbReference type="RefSeq" id="WP_076497372.1">
    <property type="nucleotide sequence ID" value="NZ_FTOP01000001.1"/>
</dbReference>
<protein>
    <recommendedName>
        <fullName evidence="3">6-bladed beta-propeller protein</fullName>
    </recommendedName>
</protein>
<dbReference type="EMBL" id="FTOP01000001">
    <property type="protein sequence ID" value="SIS49035.1"/>
    <property type="molecule type" value="Genomic_DNA"/>
</dbReference>
<name>A0A1N7JI77_9BACT</name>
<keyword evidence="2" id="KW-1185">Reference proteome</keyword>
<organism evidence="1 2">
    <name type="scientific">Belliella pelovolcani</name>
    <dbReference type="NCBI Taxonomy" id="529505"/>
    <lineage>
        <taxon>Bacteria</taxon>
        <taxon>Pseudomonadati</taxon>
        <taxon>Bacteroidota</taxon>
        <taxon>Cytophagia</taxon>
        <taxon>Cytophagales</taxon>
        <taxon>Cyclobacteriaceae</taxon>
        <taxon>Belliella</taxon>
    </lineage>
</organism>
<dbReference type="Proteomes" id="UP000186026">
    <property type="component" value="Unassembled WGS sequence"/>
</dbReference>
<dbReference type="OrthoDB" id="1007219at2"/>